<feature type="transmembrane region" description="Helical" evidence="2">
    <location>
        <begin position="116"/>
        <end position="133"/>
    </location>
</feature>
<keyword evidence="2" id="KW-1133">Transmembrane helix</keyword>
<evidence type="ECO:0000313" key="4">
    <source>
        <dbReference type="Proteomes" id="UP000288086"/>
    </source>
</evidence>
<feature type="non-terminal residue" evidence="3">
    <location>
        <position position="1"/>
    </location>
</feature>
<proteinExistence type="predicted"/>
<accession>A0A3S3SNY0</accession>
<dbReference type="Proteomes" id="UP000288086">
    <property type="component" value="Unassembled WGS sequence"/>
</dbReference>
<protein>
    <submittedName>
        <fullName evidence="3">Nickel transport protein</fullName>
    </submittedName>
</protein>
<dbReference type="AlphaFoldDB" id="A0A3S3SNY0"/>
<evidence type="ECO:0000256" key="1">
    <source>
        <dbReference type="SAM" id="MobiDB-lite"/>
    </source>
</evidence>
<evidence type="ECO:0000256" key="2">
    <source>
        <dbReference type="SAM" id="Phobius"/>
    </source>
</evidence>
<feature type="region of interest" description="Disordered" evidence="1">
    <location>
        <begin position="1"/>
        <end position="24"/>
    </location>
</feature>
<organism evidence="3 4">
    <name type="scientific">Candidatus Electrothrix communis</name>
    <dbReference type="NCBI Taxonomy" id="1859133"/>
    <lineage>
        <taxon>Bacteria</taxon>
        <taxon>Pseudomonadati</taxon>
        <taxon>Thermodesulfobacteriota</taxon>
        <taxon>Desulfobulbia</taxon>
        <taxon>Desulfobulbales</taxon>
        <taxon>Desulfobulbaceae</taxon>
        <taxon>Candidatus Electrothrix</taxon>
    </lineage>
</organism>
<keyword evidence="4" id="KW-1185">Reference proteome</keyword>
<dbReference type="EMBL" id="MTKP01000249">
    <property type="protein sequence ID" value="RWX46890.1"/>
    <property type="molecule type" value="Genomic_DNA"/>
</dbReference>
<sequence>CVQDSETRTSLLTTQTDEEGKFQFTPPQQAVQQKLSLLISVDSGDGHRGEWLLTADEYLSPDNAPSSALQKDRPTAEVLDIEAIRKIVQQELQRELIPIKQHLTEGREKKISPRDILGGVGCIIGLAGILAWFQSNKKNKKKNSADR</sequence>
<name>A0A3S3SNY0_9BACT</name>
<keyword evidence="2" id="KW-0812">Transmembrane</keyword>
<comment type="caution">
    <text evidence="3">The sequence shown here is derived from an EMBL/GenBank/DDBJ whole genome shotgun (WGS) entry which is preliminary data.</text>
</comment>
<evidence type="ECO:0000313" key="3">
    <source>
        <dbReference type="EMBL" id="RWX46890.1"/>
    </source>
</evidence>
<gene>
    <name evidence="3" type="ORF">VT98_12491</name>
</gene>
<reference evidence="3 4" key="1">
    <citation type="submission" date="2017-01" db="EMBL/GenBank/DDBJ databases">
        <title>The cable genome- insights into the physiology and evolution of filamentous bacteria capable of sulfide oxidation via long distance electron transfer.</title>
        <authorList>
            <person name="Schreiber L."/>
            <person name="Bjerg J.T."/>
            <person name="Boggild A."/>
            <person name="Van De Vossenberg J."/>
            <person name="Meysman F."/>
            <person name="Nielsen L.P."/>
            <person name="Schramm A."/>
            <person name="Kjeldsen K.U."/>
        </authorList>
    </citation>
    <scope>NUCLEOTIDE SEQUENCE [LARGE SCALE GENOMIC DNA]</scope>
    <source>
        <strain evidence="3">A1</strain>
    </source>
</reference>
<keyword evidence="2" id="KW-0472">Membrane</keyword>